<gene>
    <name evidence="7 10" type="primary">sbcD</name>
    <name evidence="10" type="ORF">DXX94_03350</name>
</gene>
<evidence type="ECO:0000256" key="7">
    <source>
        <dbReference type="RuleBase" id="RU363069"/>
    </source>
</evidence>
<dbReference type="InterPro" id="IPR050535">
    <property type="entry name" value="DNA_Repair-Maintenance_Comp"/>
</dbReference>
<organism evidence="10 11">
    <name type="scientific">Thalassotalea euphylliae</name>
    <dbReference type="NCBI Taxonomy" id="1655234"/>
    <lineage>
        <taxon>Bacteria</taxon>
        <taxon>Pseudomonadati</taxon>
        <taxon>Pseudomonadota</taxon>
        <taxon>Gammaproteobacteria</taxon>
        <taxon>Alteromonadales</taxon>
        <taxon>Colwelliaceae</taxon>
        <taxon>Thalassotalea</taxon>
    </lineage>
</organism>
<comment type="function">
    <text evidence="7">SbcCD cleaves DNA hairpin structures. These structures can inhibit DNA replication and are intermediates in certain DNA recombination reactions. The complex acts as a 3'-&gt;5' double strand exonuclease that can open hairpins. It also has a 5' single-strand endonuclease activity.</text>
</comment>
<dbReference type="Pfam" id="PF00149">
    <property type="entry name" value="Metallophos"/>
    <property type="match status" value="1"/>
</dbReference>
<evidence type="ECO:0000256" key="6">
    <source>
        <dbReference type="ARBA" id="ARBA00022839"/>
    </source>
</evidence>
<dbReference type="NCBIfam" id="NF008206">
    <property type="entry name" value="PRK10966.1"/>
    <property type="match status" value="1"/>
</dbReference>
<keyword evidence="7" id="KW-0233">DNA recombination</keyword>
<accession>A0A3E0TZF1</accession>
<reference evidence="11" key="1">
    <citation type="submission" date="2018-08" db="EMBL/GenBank/DDBJ databases">
        <title>Thalassotalea euphylliae genome.</title>
        <authorList>
            <person name="Summers S."/>
            <person name="Rice S.A."/>
            <person name="Freckelton M.L."/>
            <person name="Nedved B.T."/>
            <person name="Hadfield M.G."/>
        </authorList>
    </citation>
    <scope>NUCLEOTIDE SEQUENCE [LARGE SCALE GENOMIC DNA]</scope>
    <source>
        <strain evidence="11">H3</strain>
    </source>
</reference>
<dbReference type="Gene3D" id="3.60.21.10">
    <property type="match status" value="1"/>
</dbReference>
<protein>
    <recommendedName>
        <fullName evidence="3 7">Nuclease SbcCD subunit D</fullName>
    </recommendedName>
</protein>
<dbReference type="AlphaFoldDB" id="A0A3E0TZF1"/>
<dbReference type="GO" id="GO:0008408">
    <property type="term" value="F:3'-5' exonuclease activity"/>
    <property type="evidence" value="ECO:0007669"/>
    <property type="project" value="InterPro"/>
</dbReference>
<evidence type="ECO:0000256" key="4">
    <source>
        <dbReference type="ARBA" id="ARBA00022722"/>
    </source>
</evidence>
<dbReference type="Pfam" id="PF12320">
    <property type="entry name" value="SbcD_C"/>
    <property type="match status" value="1"/>
</dbReference>
<keyword evidence="6 7" id="KW-0269">Exonuclease</keyword>
<dbReference type="Proteomes" id="UP000256899">
    <property type="component" value="Unassembled WGS sequence"/>
</dbReference>
<name>A0A3E0TZF1_9GAMM</name>
<feature type="domain" description="Nuclease SbcCD subunit D C-terminal" evidence="9">
    <location>
        <begin position="275"/>
        <end position="378"/>
    </location>
</feature>
<dbReference type="CDD" id="cd00840">
    <property type="entry name" value="MPP_Mre11_N"/>
    <property type="match status" value="1"/>
</dbReference>
<dbReference type="PANTHER" id="PTHR30337">
    <property type="entry name" value="COMPONENT OF ATP-DEPENDENT DSDNA EXONUCLEASE"/>
    <property type="match status" value="1"/>
</dbReference>
<dbReference type="InterPro" id="IPR029052">
    <property type="entry name" value="Metallo-depent_PP-like"/>
</dbReference>
<dbReference type="RefSeq" id="WP_116013846.1">
    <property type="nucleotide sequence ID" value="NZ_QUOT01000001.1"/>
</dbReference>
<evidence type="ECO:0000256" key="1">
    <source>
        <dbReference type="ARBA" id="ARBA00010555"/>
    </source>
</evidence>
<evidence type="ECO:0000313" key="11">
    <source>
        <dbReference type="Proteomes" id="UP000256899"/>
    </source>
</evidence>
<proteinExistence type="inferred from homology"/>
<dbReference type="PANTHER" id="PTHR30337:SF0">
    <property type="entry name" value="NUCLEASE SBCCD SUBUNIT D"/>
    <property type="match status" value="1"/>
</dbReference>
<dbReference type="SUPFAM" id="SSF56300">
    <property type="entry name" value="Metallo-dependent phosphatases"/>
    <property type="match status" value="1"/>
</dbReference>
<dbReference type="InterPro" id="IPR026843">
    <property type="entry name" value="SbcD_C"/>
</dbReference>
<comment type="subunit">
    <text evidence="2 7">Heterodimer of SbcC and SbcD.</text>
</comment>
<comment type="caution">
    <text evidence="10">The sequence shown here is derived from an EMBL/GenBank/DDBJ whole genome shotgun (WGS) entry which is preliminary data.</text>
</comment>
<evidence type="ECO:0000256" key="3">
    <source>
        <dbReference type="ARBA" id="ARBA00013365"/>
    </source>
</evidence>
<evidence type="ECO:0000256" key="2">
    <source>
        <dbReference type="ARBA" id="ARBA00011322"/>
    </source>
</evidence>
<keyword evidence="11" id="KW-1185">Reference proteome</keyword>
<keyword evidence="4 7" id="KW-0540">Nuclease</keyword>
<feature type="domain" description="Calcineurin-like phosphoesterase" evidence="8">
    <location>
        <begin position="1"/>
        <end position="226"/>
    </location>
</feature>
<evidence type="ECO:0000259" key="9">
    <source>
        <dbReference type="Pfam" id="PF12320"/>
    </source>
</evidence>
<dbReference type="EMBL" id="QUOT01000001">
    <property type="protein sequence ID" value="REL29820.1"/>
    <property type="molecule type" value="Genomic_DNA"/>
</dbReference>
<dbReference type="GO" id="GO:0004519">
    <property type="term" value="F:endonuclease activity"/>
    <property type="evidence" value="ECO:0007669"/>
    <property type="project" value="UniProtKB-KW"/>
</dbReference>
<keyword evidence="5 7" id="KW-0378">Hydrolase</keyword>
<sequence length="424" mass="47395">MKILHTSDWHLGQHFYGKSRANEHLQFLNWLLEQVTEHSVDAIILAGDIFDTSTPPSYARELYFNFINKLNRLGCQLIALAGNHDSVAMLNESKQLLAALNTKVITTASTDSDEQLVTIKNASGEALGVVCAIPFLRPRDLVTSQAGQSATDKQLQLQVAITEHYQTLYESASAYQLPVIMTGHLTTVGSTTSDSVREIYIGTLEAFPANAFPKADYIALGHIHRPQKVAENDTIRYSGSPIPLSFDEASHDKTVNLVTFNGQSTVEVEALAIPRFRPMAMLKTSVDELATSIEQLAQEYSQQITNELPLWLDIEISAQGYLADLSGRVQELVKELPIEVLLIRRSKQERQQILAEQRTVTLEELSVSDVFTARLAQEEWQTDEQESQKERLTELFKQMHQQVHQQVLDETNAKHGELNTGGKA</sequence>
<dbReference type="InterPro" id="IPR004593">
    <property type="entry name" value="SbcD"/>
</dbReference>
<dbReference type="InterPro" id="IPR004843">
    <property type="entry name" value="Calcineurin-like_PHP"/>
</dbReference>
<evidence type="ECO:0000259" key="8">
    <source>
        <dbReference type="Pfam" id="PF00149"/>
    </source>
</evidence>
<comment type="similarity">
    <text evidence="1 7">Belongs to the SbcD family.</text>
</comment>
<evidence type="ECO:0000256" key="5">
    <source>
        <dbReference type="ARBA" id="ARBA00022801"/>
    </source>
</evidence>
<keyword evidence="7" id="KW-0255">Endonuclease</keyword>
<dbReference type="GO" id="GO:0006260">
    <property type="term" value="P:DNA replication"/>
    <property type="evidence" value="ECO:0007669"/>
    <property type="project" value="UniProtKB-KW"/>
</dbReference>
<dbReference type="GO" id="GO:0006310">
    <property type="term" value="P:DNA recombination"/>
    <property type="evidence" value="ECO:0007669"/>
    <property type="project" value="UniProtKB-KW"/>
</dbReference>
<evidence type="ECO:0000313" key="10">
    <source>
        <dbReference type="EMBL" id="REL29820.1"/>
    </source>
</evidence>
<dbReference type="NCBIfam" id="TIGR00619">
    <property type="entry name" value="sbcd"/>
    <property type="match status" value="1"/>
</dbReference>
<dbReference type="Gene3D" id="3.30.160.720">
    <property type="match status" value="1"/>
</dbReference>
<keyword evidence="7" id="KW-0235">DNA replication</keyword>
<dbReference type="InterPro" id="IPR041796">
    <property type="entry name" value="Mre11_N"/>
</dbReference>